<sequence length="274" mass="32402">MAQLFANCFNEIVEYLESDKVTLHSCLLVNRFFCDISVRILWRSVWNHSTLISCLSNESKDILYKNEIIISIPTSNYLLFNYVSFIKILSIYDINNIIKKIIQNFQTNTLQNLNHKKYIITQELFKLFMNRSFSIKELQFYSSPAINISNVTFTGARDCLKHLKKSINNGKILKEFYVKNDCVDLSVNDDLLNLAISKFCPNLRKLFIIFKNNKLESLKTIFIGCQYLESIEIWCGIGYLNENDLFRIIAQYSPRNFYELEIFHYNQINYFRKN</sequence>
<gene>
    <name evidence="1" type="ORF">C1645_837307</name>
</gene>
<protein>
    <recommendedName>
        <fullName evidence="3">F-box domain-containing protein</fullName>
    </recommendedName>
</protein>
<name>A0A397SAB2_9GLOM</name>
<dbReference type="AlphaFoldDB" id="A0A397SAB2"/>
<reference evidence="1 2" key="1">
    <citation type="submission" date="2018-06" db="EMBL/GenBank/DDBJ databases">
        <title>Comparative genomics reveals the genomic features of Rhizophagus irregularis, R. cerebriforme, R. diaphanum and Gigaspora rosea, and their symbiotic lifestyle signature.</title>
        <authorList>
            <person name="Morin E."/>
            <person name="San Clemente H."/>
            <person name="Chen E.C.H."/>
            <person name="De La Providencia I."/>
            <person name="Hainaut M."/>
            <person name="Kuo A."/>
            <person name="Kohler A."/>
            <person name="Murat C."/>
            <person name="Tang N."/>
            <person name="Roy S."/>
            <person name="Loubradou J."/>
            <person name="Henrissat B."/>
            <person name="Grigoriev I.V."/>
            <person name="Corradi N."/>
            <person name="Roux C."/>
            <person name="Martin F.M."/>
        </authorList>
    </citation>
    <scope>NUCLEOTIDE SEQUENCE [LARGE SCALE GENOMIC DNA]</scope>
    <source>
        <strain evidence="1 2">DAOM 227022</strain>
    </source>
</reference>
<evidence type="ECO:0000313" key="1">
    <source>
        <dbReference type="EMBL" id="RIA81245.1"/>
    </source>
</evidence>
<keyword evidence="2" id="KW-1185">Reference proteome</keyword>
<proteinExistence type="predicted"/>
<organism evidence="1 2">
    <name type="scientific">Glomus cerebriforme</name>
    <dbReference type="NCBI Taxonomy" id="658196"/>
    <lineage>
        <taxon>Eukaryota</taxon>
        <taxon>Fungi</taxon>
        <taxon>Fungi incertae sedis</taxon>
        <taxon>Mucoromycota</taxon>
        <taxon>Glomeromycotina</taxon>
        <taxon>Glomeromycetes</taxon>
        <taxon>Glomerales</taxon>
        <taxon>Glomeraceae</taxon>
        <taxon>Glomus</taxon>
    </lineage>
</organism>
<dbReference type="OrthoDB" id="550575at2759"/>
<dbReference type="EMBL" id="QKYT01000825">
    <property type="protein sequence ID" value="RIA81245.1"/>
    <property type="molecule type" value="Genomic_DNA"/>
</dbReference>
<evidence type="ECO:0008006" key="3">
    <source>
        <dbReference type="Google" id="ProtNLM"/>
    </source>
</evidence>
<evidence type="ECO:0000313" key="2">
    <source>
        <dbReference type="Proteomes" id="UP000265703"/>
    </source>
</evidence>
<dbReference type="Proteomes" id="UP000265703">
    <property type="component" value="Unassembled WGS sequence"/>
</dbReference>
<dbReference type="Gene3D" id="3.80.10.10">
    <property type="entry name" value="Ribonuclease Inhibitor"/>
    <property type="match status" value="1"/>
</dbReference>
<comment type="caution">
    <text evidence="1">The sequence shown here is derived from an EMBL/GenBank/DDBJ whole genome shotgun (WGS) entry which is preliminary data.</text>
</comment>
<accession>A0A397SAB2</accession>
<dbReference type="InterPro" id="IPR032675">
    <property type="entry name" value="LRR_dom_sf"/>
</dbReference>